<dbReference type="Pfam" id="PF12902">
    <property type="entry name" value="Ferritin-like"/>
    <property type="match status" value="1"/>
</dbReference>
<dbReference type="Gene3D" id="1.20.1260.10">
    <property type="match status" value="1"/>
</dbReference>
<name>A0A074S1R4_9AGAM</name>
<dbReference type="EMBL" id="AZST01000163">
    <property type="protein sequence ID" value="KEP51510.1"/>
    <property type="molecule type" value="Genomic_DNA"/>
</dbReference>
<keyword evidence="3" id="KW-1185">Reference proteome</keyword>
<evidence type="ECO:0000313" key="2">
    <source>
        <dbReference type="EMBL" id="KEP51510.1"/>
    </source>
</evidence>
<dbReference type="OrthoDB" id="3143730at2759"/>
<evidence type="ECO:0000313" key="3">
    <source>
        <dbReference type="Proteomes" id="UP000027456"/>
    </source>
</evidence>
<dbReference type="PANTHER" id="PTHR34400">
    <property type="match status" value="1"/>
</dbReference>
<protein>
    <submittedName>
        <fullName evidence="2">Ferritin-like protein</fullName>
    </submittedName>
</protein>
<dbReference type="InterPro" id="IPR026820">
    <property type="entry name" value="VioB/RebD_dom"/>
</dbReference>
<sequence>MSQYASISQTVLNHPTEAPKTWTLDALRQHCQTAVILELYTIPLYLFALYSIDTSGTSPDGDQERAAAKAIGGIVAQEMLHLALAGNLCVALRGRPQLYGQAFAPKYPSELLYEGVLMTLAPARPSQIENFVEVEQPVDEKVAEDDTLASTRTLGQYESIGQFYDSLKKGLRELHDRLGVDIFDKTSVSRQWNETDFFSGQLATISDLKTAEEKLTLIIEQGEGGPPPEGSTSTSGTPSHYEIFKDLSTKHLKVHKLIPNPNTRQFEGKETLHSAMLLFDAAYSYLLWSIELVWTYGGPDEDKKKKLKGNIGPLMWGIMKPVALFLVGQDLKTVKKKRAAPPFNLYTFSQGTSPLDEFKAIATQAEKDYPNDLKGIQGKVGGLFDLGNV</sequence>
<proteinExistence type="predicted"/>
<feature type="domain" description="Iminophenyl-pyruvate dimer synthase" evidence="1">
    <location>
        <begin position="32"/>
        <end position="248"/>
    </location>
</feature>
<dbReference type="Proteomes" id="UP000027456">
    <property type="component" value="Unassembled WGS sequence"/>
</dbReference>
<dbReference type="PANTHER" id="PTHR34400:SF4">
    <property type="entry name" value="MEMBRANE PROTEIN"/>
    <property type="match status" value="1"/>
</dbReference>
<dbReference type="AlphaFoldDB" id="A0A074S1R4"/>
<gene>
    <name evidence="2" type="ORF">V565_060270</name>
</gene>
<comment type="caution">
    <text evidence="2">The sequence shown here is derived from an EMBL/GenBank/DDBJ whole genome shotgun (WGS) entry which is preliminary data.</text>
</comment>
<accession>A0A074S1R4</accession>
<dbReference type="InterPro" id="IPR012347">
    <property type="entry name" value="Ferritin-like"/>
</dbReference>
<dbReference type="HOGENOM" id="CLU_043311_1_0_1"/>
<evidence type="ECO:0000259" key="1">
    <source>
        <dbReference type="Pfam" id="PF12902"/>
    </source>
</evidence>
<organism evidence="2 3">
    <name type="scientific">Rhizoctonia solani 123E</name>
    <dbReference type="NCBI Taxonomy" id="1423351"/>
    <lineage>
        <taxon>Eukaryota</taxon>
        <taxon>Fungi</taxon>
        <taxon>Dikarya</taxon>
        <taxon>Basidiomycota</taxon>
        <taxon>Agaricomycotina</taxon>
        <taxon>Agaricomycetes</taxon>
        <taxon>Cantharellales</taxon>
        <taxon>Ceratobasidiaceae</taxon>
        <taxon>Rhizoctonia</taxon>
    </lineage>
</organism>
<reference evidence="2 3" key="1">
    <citation type="submission" date="2013-12" db="EMBL/GenBank/DDBJ databases">
        <authorList>
            <person name="Cubeta M."/>
            <person name="Pakala S."/>
            <person name="Fedorova N."/>
            <person name="Thomas E."/>
            <person name="Dean R."/>
            <person name="Jabaji S."/>
            <person name="Neate S."/>
            <person name="Toda T."/>
            <person name="Tavantzis S."/>
            <person name="Vilgalys R."/>
            <person name="Bharathan N."/>
            <person name="Pakala S."/>
            <person name="Losada L.S."/>
            <person name="Zafar N."/>
            <person name="Nierman W."/>
        </authorList>
    </citation>
    <scope>NUCLEOTIDE SEQUENCE [LARGE SCALE GENOMIC DNA]</scope>
    <source>
        <strain evidence="2 3">123E</strain>
    </source>
</reference>